<reference evidence="5 6" key="1">
    <citation type="submission" date="2019-10" db="EMBL/GenBank/DDBJ databases">
        <title>Actinomadura rubteroloni sp. nov. and Actinomadura macrotermitis sp. nov., isolated from the gut of fungus growing-termite Macrotermes natalensis.</title>
        <authorList>
            <person name="Benndorf R."/>
            <person name="Martin K."/>
            <person name="Kuefner M."/>
            <person name="De Beer W."/>
            <person name="Kaster A.-K."/>
            <person name="Vollmers J."/>
            <person name="Poulsen M."/>
            <person name="Beemelmanns C."/>
        </authorList>
    </citation>
    <scope>NUCLEOTIDE SEQUENCE [LARGE SCALE GENOMIC DNA]</scope>
    <source>
        <strain evidence="5 6">RB68</strain>
    </source>
</reference>
<keyword evidence="6" id="KW-1185">Reference proteome</keyword>
<dbReference type="PANTHER" id="PTHR35526:SF3">
    <property type="entry name" value="ANTI-SIGMA-F FACTOR RSBW"/>
    <property type="match status" value="1"/>
</dbReference>
<dbReference type="GO" id="GO:0004674">
    <property type="term" value="F:protein serine/threonine kinase activity"/>
    <property type="evidence" value="ECO:0007669"/>
    <property type="project" value="UniProtKB-KW"/>
</dbReference>
<dbReference type="Pfam" id="PF13581">
    <property type="entry name" value="HATPase_c_2"/>
    <property type="match status" value="1"/>
</dbReference>
<dbReference type="EMBL" id="WEGH01000005">
    <property type="protein sequence ID" value="MQY09169.1"/>
    <property type="molecule type" value="Genomic_DNA"/>
</dbReference>
<evidence type="ECO:0000259" key="4">
    <source>
        <dbReference type="Pfam" id="PF14417"/>
    </source>
</evidence>
<keyword evidence="1" id="KW-0418">Kinase</keyword>
<dbReference type="PANTHER" id="PTHR35526">
    <property type="entry name" value="ANTI-SIGMA-F FACTOR RSBW-RELATED"/>
    <property type="match status" value="1"/>
</dbReference>
<dbReference type="Pfam" id="PF14417">
    <property type="entry name" value="MEDS"/>
    <property type="match status" value="1"/>
</dbReference>
<organism evidence="5 6">
    <name type="scientific">Actinomadura macrotermitis</name>
    <dbReference type="NCBI Taxonomy" id="2585200"/>
    <lineage>
        <taxon>Bacteria</taxon>
        <taxon>Bacillati</taxon>
        <taxon>Actinomycetota</taxon>
        <taxon>Actinomycetes</taxon>
        <taxon>Streptosporangiales</taxon>
        <taxon>Thermomonosporaceae</taxon>
        <taxon>Actinomadura</taxon>
    </lineage>
</organism>
<evidence type="ECO:0000313" key="5">
    <source>
        <dbReference type="EMBL" id="MQY09169.1"/>
    </source>
</evidence>
<feature type="domain" description="Histidine kinase/HSP90-like ATPase" evidence="3">
    <location>
        <begin position="228"/>
        <end position="338"/>
    </location>
</feature>
<feature type="domain" description="MEDS" evidence="4">
    <location>
        <begin position="43"/>
        <end position="187"/>
    </location>
</feature>
<protein>
    <recommendedName>
        <fullName evidence="7">Anti-sigma regulatory factor (Ser/Thr protein kinase)</fullName>
    </recommendedName>
</protein>
<evidence type="ECO:0000259" key="3">
    <source>
        <dbReference type="Pfam" id="PF13581"/>
    </source>
</evidence>
<keyword evidence="1" id="KW-0808">Transferase</keyword>
<proteinExistence type="predicted"/>
<comment type="caution">
    <text evidence="5">The sequence shown here is derived from an EMBL/GenBank/DDBJ whole genome shotgun (WGS) entry which is preliminary data.</text>
</comment>
<dbReference type="AlphaFoldDB" id="A0A7K0C6S4"/>
<evidence type="ECO:0000256" key="1">
    <source>
        <dbReference type="ARBA" id="ARBA00022527"/>
    </source>
</evidence>
<name>A0A7K0C6S4_9ACTN</name>
<dbReference type="NCBIfam" id="NF041045">
    <property type="entry name" value="RsbA_anti_sig"/>
    <property type="match status" value="1"/>
</dbReference>
<accession>A0A7K0C6S4</accession>
<evidence type="ECO:0008006" key="7">
    <source>
        <dbReference type="Google" id="ProtNLM"/>
    </source>
</evidence>
<dbReference type="InterPro" id="IPR050267">
    <property type="entry name" value="Anti-sigma-factor_SerPK"/>
</dbReference>
<evidence type="ECO:0000256" key="2">
    <source>
        <dbReference type="SAM" id="MobiDB-lite"/>
    </source>
</evidence>
<dbReference type="InterPro" id="IPR025847">
    <property type="entry name" value="MEDS_domain"/>
</dbReference>
<dbReference type="InterPro" id="IPR047718">
    <property type="entry name" value="RsbA-like_anti_sig"/>
</dbReference>
<dbReference type="InterPro" id="IPR036890">
    <property type="entry name" value="HATPase_C_sf"/>
</dbReference>
<dbReference type="InterPro" id="IPR003594">
    <property type="entry name" value="HATPase_dom"/>
</dbReference>
<dbReference type="CDD" id="cd16936">
    <property type="entry name" value="HATPase_RsbW-like"/>
    <property type="match status" value="1"/>
</dbReference>
<gene>
    <name evidence="5" type="ORF">ACRB68_72810</name>
</gene>
<dbReference type="Gene3D" id="3.30.565.10">
    <property type="entry name" value="Histidine kinase-like ATPase, C-terminal domain"/>
    <property type="match status" value="1"/>
</dbReference>
<feature type="region of interest" description="Disordered" evidence="2">
    <location>
        <begin position="1"/>
        <end position="26"/>
    </location>
</feature>
<sequence length="341" mass="36050">MTQQHPPLPRVRTLDVMPAQTPVPETPPVADPPEFPPGGLFVHPALFYAGEQEYLAGTVPFVEEGLRAGAPVAVSVPGPQLAALRAAVGPAGERVTWLDMTREGRNPGRIIPGVLRAFADRHAGAGRVHIIGEPIWPGRTATEYPACAQHEALINLAFAGREVTILCPYDTVGLDPQVIADARATHPEIIDRDGTHASDGYAPARVVADQNLPLPEPAGPAALMDFDRDALPELRAFACRHAAGLGLPPRRVGELELAVNELAANSVVHGGGTGRLRLWAENGQVVCEVADRGLIADPLAGRRPAAMSTNGGRGLLMVHHIADLVRMHTGPAGTVVRIFVS</sequence>
<dbReference type="SUPFAM" id="SSF55874">
    <property type="entry name" value="ATPase domain of HSP90 chaperone/DNA topoisomerase II/histidine kinase"/>
    <property type="match status" value="1"/>
</dbReference>
<evidence type="ECO:0000313" key="6">
    <source>
        <dbReference type="Proteomes" id="UP000487268"/>
    </source>
</evidence>
<dbReference type="Proteomes" id="UP000487268">
    <property type="component" value="Unassembled WGS sequence"/>
</dbReference>
<keyword evidence="1" id="KW-0723">Serine/threonine-protein kinase</keyword>